<dbReference type="Gene3D" id="3.30.70.1440">
    <property type="entry name" value="Multidrug efflux transporter AcrB pore domain"/>
    <property type="match status" value="1"/>
</dbReference>
<dbReference type="GO" id="GO:0042910">
    <property type="term" value="F:xenobiotic transmembrane transporter activity"/>
    <property type="evidence" value="ECO:0007669"/>
    <property type="project" value="TreeGrafter"/>
</dbReference>
<dbReference type="InterPro" id="IPR027463">
    <property type="entry name" value="AcrB_DN_DC_subdom"/>
</dbReference>
<reference evidence="2 3" key="1">
    <citation type="submission" date="2019-07" db="EMBL/GenBank/DDBJ databases">
        <title>Serratia strains were isolated from fresh produce.</title>
        <authorList>
            <person name="Cho G.-S."/>
            <person name="Stein M."/>
            <person name="Lee W."/>
            <person name="Suh S.H."/>
            <person name="Franz C.M.A.P."/>
        </authorList>
    </citation>
    <scope>NUCLEOTIDE SEQUENCE [LARGE SCALE GENOMIC DNA]</scope>
    <source>
        <strain evidence="2 3">S16</strain>
    </source>
</reference>
<evidence type="ECO:0000256" key="1">
    <source>
        <dbReference type="SAM" id="Phobius"/>
    </source>
</evidence>
<organism evidence="2 3">
    <name type="scientific">Serratia marcescens</name>
    <dbReference type="NCBI Taxonomy" id="615"/>
    <lineage>
        <taxon>Bacteria</taxon>
        <taxon>Pseudomonadati</taxon>
        <taxon>Pseudomonadota</taxon>
        <taxon>Gammaproteobacteria</taxon>
        <taxon>Enterobacterales</taxon>
        <taxon>Yersiniaceae</taxon>
        <taxon>Serratia</taxon>
    </lineage>
</organism>
<feature type="transmembrane region" description="Helical" evidence="1">
    <location>
        <begin position="872"/>
        <end position="892"/>
    </location>
</feature>
<keyword evidence="1" id="KW-0472">Membrane</keyword>
<protein>
    <submittedName>
        <fullName evidence="2">Efflux RND transporter permease subunit</fullName>
    </submittedName>
</protein>
<feature type="transmembrane region" description="Helical" evidence="1">
    <location>
        <begin position="356"/>
        <end position="373"/>
    </location>
</feature>
<evidence type="ECO:0000313" key="2">
    <source>
        <dbReference type="EMBL" id="TXE35872.1"/>
    </source>
</evidence>
<dbReference type="Gene3D" id="3.30.70.1430">
    <property type="entry name" value="Multidrug efflux transporter AcrB pore domain"/>
    <property type="match status" value="2"/>
</dbReference>
<dbReference type="SUPFAM" id="SSF82693">
    <property type="entry name" value="Multidrug efflux transporter AcrB pore domain, PN1, PN2, PC1 and PC2 subdomains"/>
    <property type="match status" value="3"/>
</dbReference>
<dbReference type="AlphaFoldDB" id="A0A5C7CI29"/>
<dbReference type="InterPro" id="IPR047961">
    <property type="entry name" value="Transp_suffix-like"/>
</dbReference>
<dbReference type="NCBIfam" id="NF033684">
    <property type="entry name" value="suffix_2_RND"/>
    <property type="match status" value="1"/>
</dbReference>
<dbReference type="EMBL" id="VOUQ01000002">
    <property type="protein sequence ID" value="TXE35872.1"/>
    <property type="molecule type" value="Genomic_DNA"/>
</dbReference>
<evidence type="ECO:0000313" key="3">
    <source>
        <dbReference type="Proteomes" id="UP000321126"/>
    </source>
</evidence>
<feature type="transmembrane region" description="Helical" evidence="1">
    <location>
        <begin position="12"/>
        <end position="29"/>
    </location>
</feature>
<feature type="transmembrane region" description="Helical" evidence="1">
    <location>
        <begin position="516"/>
        <end position="536"/>
    </location>
</feature>
<feature type="transmembrane region" description="Helical" evidence="1">
    <location>
        <begin position="898"/>
        <end position="919"/>
    </location>
</feature>
<feature type="transmembrane region" description="Helical" evidence="1">
    <location>
        <begin position="379"/>
        <end position="398"/>
    </location>
</feature>
<dbReference type="GO" id="GO:0005886">
    <property type="term" value="C:plasma membrane"/>
    <property type="evidence" value="ECO:0007669"/>
    <property type="project" value="TreeGrafter"/>
</dbReference>
<feature type="transmembrane region" description="Helical" evidence="1">
    <location>
        <begin position="958"/>
        <end position="976"/>
    </location>
</feature>
<keyword evidence="1" id="KW-1133">Transmembrane helix</keyword>
<name>A0A5C7CI29_SERMA</name>
<feature type="transmembrane region" description="Helical" evidence="1">
    <location>
        <begin position="1066"/>
        <end position="1087"/>
    </location>
</feature>
<feature type="transmembrane region" description="Helical" evidence="1">
    <location>
        <begin position="429"/>
        <end position="449"/>
    </location>
</feature>
<feature type="transmembrane region" description="Helical" evidence="1">
    <location>
        <begin position="461"/>
        <end position="487"/>
    </location>
</feature>
<dbReference type="PANTHER" id="PTHR32063:SF77">
    <property type="entry name" value="ACR FAMILY TRANSPORT PROTEIN"/>
    <property type="match status" value="1"/>
</dbReference>
<comment type="caution">
    <text evidence="2">The sequence shown here is derived from an EMBL/GenBank/DDBJ whole genome shotgun (WGS) entry which is preliminary data.</text>
</comment>
<feature type="transmembrane region" description="Helical" evidence="1">
    <location>
        <begin position="331"/>
        <end position="351"/>
    </location>
</feature>
<dbReference type="SUPFAM" id="SSF82866">
    <property type="entry name" value="Multidrug efflux transporter AcrB transmembrane domain"/>
    <property type="match status" value="2"/>
</dbReference>
<dbReference type="PRINTS" id="PR00702">
    <property type="entry name" value="ACRIFLAVINRP"/>
</dbReference>
<keyword evidence="1" id="KW-0812">Transmembrane</keyword>
<dbReference type="Gene3D" id="1.20.1640.10">
    <property type="entry name" value="Multidrug efflux transporter AcrB transmembrane domain"/>
    <property type="match status" value="2"/>
</dbReference>
<feature type="transmembrane region" description="Helical" evidence="1">
    <location>
        <begin position="842"/>
        <end position="865"/>
    </location>
</feature>
<dbReference type="Pfam" id="PF00873">
    <property type="entry name" value="ACR_tran"/>
    <property type="match status" value="1"/>
</dbReference>
<dbReference type="Gene3D" id="3.30.2090.10">
    <property type="entry name" value="Multidrug efflux transporter AcrB TolC docking domain, DN and DC subdomains"/>
    <property type="match status" value="2"/>
</dbReference>
<proteinExistence type="predicted"/>
<dbReference type="InterPro" id="IPR001036">
    <property type="entry name" value="Acrflvin-R"/>
</dbReference>
<dbReference type="Proteomes" id="UP000321126">
    <property type="component" value="Unassembled WGS sequence"/>
</dbReference>
<dbReference type="PANTHER" id="PTHR32063">
    <property type="match status" value="1"/>
</dbReference>
<sequence length="1108" mass="119817">MNISTWSIRNPIPSILLFVILSVAGFYSFKLMKIQSFPDMDVPTVTVSASLPGAAPPQLETEVARKLEDTVSSVQGLKNLRTTIQDGLVDISAEFRLEKPVQEAVDEVRSAVQSIRTELPTDLRDPIVRKLNITGKPVLAFSISASKMDENELSWFVDNTLSRRLRGVAGVGSVTRVGGVNREIQVELDPVKLEAIGATAAEVSRQLRDVQMDATGGRVDLGRGKQPLRLVARVKNVDELAAVELSLPGGQRFRLDDVATLKDTIAERSSLALLNGQKVVGFEITRAKGAGEVEVGDKVEKVLAQLRAERPDLHVTQVFDFVRPVQEEFDASMHMIYEGAILAILVVFMFLRDIRATLISAAALPLSILPAFIGMDMMGFSLSIVTLLALSLVIGLLVDDAIVEVENIERHIGMGKPPYQAAMDAASEIGLAVVATTFALIAVFLPTAFMSGVAGRFFTQFGWTAALAVFASLVVARLLTPMMAAYLMKPHTRPQRDPFWMALYLRACRWTLRHRGLTLALAGGFFIGSLMLIPLLPQGFFPADDNSQTQVTLELPPGSTLEQTQAVAERARHRLAPIPHIRNIYTTIGGGATGGDVMASDGKTDVRMATLTVLLDARNERPKKQVIEGEIRTAMATLPGVRSKVGFGGSGEKYQLVLAGDDPQLLAKAADAVLSDLRQIPGLGNIASSAGLARSEVLLQPNFAKAADLGVSGVAIADTLRIATVGDYDQFLSKFNVEQRQIPIVVKLSKDIREDMGVLERLTVPGTRGPVLLNQIVNIEQGSGPAQINRINRTRSVTLDVELSGTQLGDLAAQVAKLPSIQNLPTGVHQVVQGDDEMMKELFSGFGTAMVAGILAIYIVLVLLFKDFFQPITILAALPLSLGGAFVGLLLAGQSFSMSSLIGLIMLMGIATKNSILLVDYAIESRRGHYGPNGEVLNKPMSRTEALIDACHKRSRPVIMTTLAMGAGMLPVALGFGSADPSFRSPMAVAVIGGLITSTVLSLLVIPVVYTLIDDLENWLRKLPSLLARSKNLSGRKKAGFAMLTVVLLYWLAFPVIPFLDIPYKIVVVSTLVVVGETLFVIAIALLGKEYWGQIKHWLRQKVFKRKG</sequence>
<dbReference type="SUPFAM" id="SSF82714">
    <property type="entry name" value="Multidrug efflux transporter AcrB TolC docking domain, DN and DC subdomains"/>
    <property type="match status" value="2"/>
</dbReference>
<gene>
    <name evidence="2" type="ORF">FOT62_02490</name>
</gene>
<accession>A0A5C7CI29</accession>
<feature type="transmembrane region" description="Helical" evidence="1">
    <location>
        <begin position="988"/>
        <end position="1013"/>
    </location>
</feature>
<dbReference type="Gene3D" id="3.30.70.1320">
    <property type="entry name" value="Multidrug efflux transporter AcrB pore domain like"/>
    <property type="match status" value="1"/>
</dbReference>
<dbReference type="RefSeq" id="WP_147881961.1">
    <property type="nucleotide sequence ID" value="NZ_VOUQ01000002.1"/>
</dbReference>
<feature type="transmembrane region" description="Helical" evidence="1">
    <location>
        <begin position="1039"/>
        <end position="1060"/>
    </location>
</feature>